<keyword evidence="11" id="KW-1185">Reference proteome</keyword>
<keyword evidence="1 7" id="KW-0436">Ligase</keyword>
<feature type="binding site" evidence="7">
    <location>
        <position position="185"/>
    </location>
    <ligand>
        <name>L-glutamate</name>
        <dbReference type="ChEBI" id="CHEBI:29985"/>
    </ligand>
</feature>
<dbReference type="Proteomes" id="UP000295293">
    <property type="component" value="Unassembled WGS sequence"/>
</dbReference>
<dbReference type="PRINTS" id="PR00987">
    <property type="entry name" value="TRNASYNTHGLU"/>
</dbReference>
<dbReference type="GO" id="GO:0006400">
    <property type="term" value="P:tRNA modification"/>
    <property type="evidence" value="ECO:0007669"/>
    <property type="project" value="InterPro"/>
</dbReference>
<evidence type="ECO:0000256" key="6">
    <source>
        <dbReference type="ARBA" id="ARBA00023146"/>
    </source>
</evidence>
<feature type="binding site" evidence="7">
    <location>
        <position position="203"/>
    </location>
    <ligand>
        <name>L-glutamate</name>
        <dbReference type="ChEBI" id="CHEBI:29985"/>
    </ligand>
</feature>
<keyword evidence="6 7" id="KW-0030">Aminoacyl-tRNA synthetase</keyword>
<evidence type="ECO:0000256" key="3">
    <source>
        <dbReference type="ARBA" id="ARBA00022741"/>
    </source>
</evidence>
<dbReference type="InterPro" id="IPR000924">
    <property type="entry name" value="Glu/Gln-tRNA-synth"/>
</dbReference>
<comment type="similarity">
    <text evidence="7">Belongs to the class-I aminoacyl-tRNA synthetase family. GluQ subfamily.</text>
</comment>
<dbReference type="GO" id="GO:0005524">
    <property type="term" value="F:ATP binding"/>
    <property type="evidence" value="ECO:0007669"/>
    <property type="project" value="UniProtKB-KW"/>
</dbReference>
<keyword evidence="3 7" id="KW-0547">Nucleotide-binding</keyword>
<feature type="domain" description="Glutamyl/glutaminyl-tRNA synthetase class Ib catalytic" evidence="9">
    <location>
        <begin position="20"/>
        <end position="124"/>
    </location>
</feature>
<evidence type="ECO:0000313" key="10">
    <source>
        <dbReference type="EMBL" id="TDR40798.1"/>
    </source>
</evidence>
<feature type="binding site" evidence="7">
    <location>
        <position position="244"/>
    </location>
    <ligand>
        <name>ATP</name>
        <dbReference type="ChEBI" id="CHEBI:30616"/>
    </ligand>
</feature>
<comment type="function">
    <text evidence="7">Catalyzes the tRNA-independent activation of glutamate in presence of ATP and the subsequent transfer of glutamate onto a tRNA(Asp). Glutamate is transferred on the 2-amino-5-(4,5-dihydroxy-2-cyclopenten-1-yl) moiety of the queuosine in the wobble position of the QUC anticodon.</text>
</comment>
<comment type="caution">
    <text evidence="7">Lacks conserved residue(s) required for the propagation of feature annotation.</text>
</comment>
<evidence type="ECO:0000256" key="4">
    <source>
        <dbReference type="ARBA" id="ARBA00022833"/>
    </source>
</evidence>
<feature type="domain" description="Glutamyl/glutaminyl-tRNA synthetase class Ib catalytic" evidence="9">
    <location>
        <begin position="147"/>
        <end position="250"/>
    </location>
</feature>
<organism evidence="10 11">
    <name type="scientific">Tahibacter aquaticus</name>
    <dbReference type="NCBI Taxonomy" id="520092"/>
    <lineage>
        <taxon>Bacteria</taxon>
        <taxon>Pseudomonadati</taxon>
        <taxon>Pseudomonadota</taxon>
        <taxon>Gammaproteobacteria</taxon>
        <taxon>Lysobacterales</taxon>
        <taxon>Rhodanobacteraceae</taxon>
        <taxon>Tahibacter</taxon>
    </lineage>
</organism>
<feature type="short sequence motif" description="'KMSKS' region" evidence="7">
    <location>
        <begin position="241"/>
        <end position="245"/>
    </location>
</feature>
<dbReference type="NCBIfam" id="TIGR03838">
    <property type="entry name" value="queuosine_YadB"/>
    <property type="match status" value="1"/>
</dbReference>
<dbReference type="AlphaFoldDB" id="A0A4R6YS48"/>
<dbReference type="FunFam" id="3.40.50.620:FF:000093">
    <property type="entry name" value="Glutamyl-Q tRNA(Asp) synthetase"/>
    <property type="match status" value="1"/>
</dbReference>
<gene>
    <name evidence="7" type="primary">gluQ</name>
    <name evidence="10" type="ORF">DFR29_112112</name>
</gene>
<evidence type="ECO:0000256" key="5">
    <source>
        <dbReference type="ARBA" id="ARBA00022840"/>
    </source>
</evidence>
<feature type="binding site" evidence="7">
    <location>
        <begin position="22"/>
        <end position="26"/>
    </location>
    <ligand>
        <name>L-glutamate</name>
        <dbReference type="ChEBI" id="CHEBI:29985"/>
    </ligand>
</feature>
<dbReference type="SUPFAM" id="SSF52374">
    <property type="entry name" value="Nucleotidylyl transferase"/>
    <property type="match status" value="1"/>
</dbReference>
<dbReference type="EMBL" id="SNZH01000012">
    <property type="protein sequence ID" value="TDR40798.1"/>
    <property type="molecule type" value="Genomic_DNA"/>
</dbReference>
<sequence length="310" mass="33297">MQPDSLAVKAVPRPGGSVYRGRFAPSPTGALHFGSLVAAVGSWLRARQAGGSWLLRIEDLDPPREIAGAAQQQIATLAAFGMQSDEPIVWQHQRSEAYAAALQQLVADDQAFACWCSRNDLLRSNGLHQGPCVAAADPARTPAWRLRVPDLCIGFDDGLAGRFEQNLADDVGDFVLRRVEGYYAYQLAVVVDDAWQGISEIVRGADLLDSTPRQLWLQRQLGVAQPDYVHLPLALGPDGRKLSKQYAALPVDAADPLPALRAALGFLGLPAPLLAGAHTPTNLLTAATTRFDLAAIPQLPANVHLRHGMS</sequence>
<dbReference type="GO" id="GO:0005829">
    <property type="term" value="C:cytosol"/>
    <property type="evidence" value="ECO:0007669"/>
    <property type="project" value="TreeGrafter"/>
</dbReference>
<protein>
    <recommendedName>
        <fullName evidence="7">Glutamyl-Q tRNA(Asp) synthetase</fullName>
        <shortName evidence="7">Glu-Q-RSs</shortName>
        <ecNumber evidence="7">6.1.1.-</ecNumber>
    </recommendedName>
</protein>
<dbReference type="InterPro" id="IPR049940">
    <property type="entry name" value="GluQ/Sye"/>
</dbReference>
<evidence type="ECO:0000259" key="9">
    <source>
        <dbReference type="Pfam" id="PF00749"/>
    </source>
</evidence>
<keyword evidence="2" id="KW-0479">Metal-binding</keyword>
<dbReference type="OrthoDB" id="9807503at2"/>
<feature type="binding site" evidence="7">
    <location>
        <position position="58"/>
    </location>
    <ligand>
        <name>L-glutamate</name>
        <dbReference type="ChEBI" id="CHEBI:29985"/>
    </ligand>
</feature>
<dbReference type="Gene3D" id="3.40.50.620">
    <property type="entry name" value="HUPs"/>
    <property type="match status" value="1"/>
</dbReference>
<keyword evidence="8" id="KW-0648">Protein biosynthesis</keyword>
<reference evidence="10 11" key="1">
    <citation type="submission" date="2019-03" db="EMBL/GenBank/DDBJ databases">
        <title>Genomic Encyclopedia of Type Strains, Phase IV (KMG-IV): sequencing the most valuable type-strain genomes for metagenomic binning, comparative biology and taxonomic classification.</title>
        <authorList>
            <person name="Goeker M."/>
        </authorList>
    </citation>
    <scope>NUCLEOTIDE SEQUENCE [LARGE SCALE GENOMIC DNA]</scope>
    <source>
        <strain evidence="10 11">DSM 21667</strain>
    </source>
</reference>
<accession>A0A4R6YS48</accession>
<evidence type="ECO:0000256" key="8">
    <source>
        <dbReference type="RuleBase" id="RU363037"/>
    </source>
</evidence>
<dbReference type="InterPro" id="IPR020058">
    <property type="entry name" value="Glu/Gln-tRNA-synth_Ib_cat-dom"/>
</dbReference>
<dbReference type="InterPro" id="IPR022380">
    <property type="entry name" value="Glu-Q_tRNA(Asp)_Synthase"/>
</dbReference>
<proteinExistence type="inferred from homology"/>
<dbReference type="EC" id="6.1.1.-" evidence="7"/>
<dbReference type="GO" id="GO:0008270">
    <property type="term" value="F:zinc ion binding"/>
    <property type="evidence" value="ECO:0007669"/>
    <property type="project" value="InterPro"/>
</dbReference>
<dbReference type="PANTHER" id="PTHR43311:SF1">
    <property type="entry name" value="GLUTAMYL-Q TRNA(ASP) SYNTHETASE"/>
    <property type="match status" value="1"/>
</dbReference>
<feature type="short sequence motif" description="'HIGH' region" evidence="7">
    <location>
        <begin position="25"/>
        <end position="35"/>
    </location>
</feature>
<dbReference type="GO" id="GO:0006424">
    <property type="term" value="P:glutamyl-tRNA aminoacylation"/>
    <property type="evidence" value="ECO:0007669"/>
    <property type="project" value="InterPro"/>
</dbReference>
<name>A0A4R6YS48_9GAMM</name>
<evidence type="ECO:0000256" key="1">
    <source>
        <dbReference type="ARBA" id="ARBA00022598"/>
    </source>
</evidence>
<comment type="caution">
    <text evidence="10">The sequence shown here is derived from an EMBL/GenBank/DDBJ whole genome shotgun (WGS) entry which is preliminary data.</text>
</comment>
<dbReference type="RefSeq" id="WP_133820165.1">
    <property type="nucleotide sequence ID" value="NZ_SNZH01000012.1"/>
</dbReference>
<dbReference type="Pfam" id="PF00749">
    <property type="entry name" value="tRNA-synt_1c"/>
    <property type="match status" value="2"/>
</dbReference>
<evidence type="ECO:0000313" key="11">
    <source>
        <dbReference type="Proteomes" id="UP000295293"/>
    </source>
</evidence>
<dbReference type="HAMAP" id="MF_01428">
    <property type="entry name" value="Glu_Q_tRNA_synth"/>
    <property type="match status" value="1"/>
</dbReference>
<evidence type="ECO:0000256" key="7">
    <source>
        <dbReference type="HAMAP-Rule" id="MF_01428"/>
    </source>
</evidence>
<keyword evidence="5 7" id="KW-0067">ATP-binding</keyword>
<evidence type="ECO:0000256" key="2">
    <source>
        <dbReference type="ARBA" id="ARBA00022723"/>
    </source>
</evidence>
<dbReference type="GO" id="GO:0004818">
    <property type="term" value="F:glutamate-tRNA ligase activity"/>
    <property type="evidence" value="ECO:0007669"/>
    <property type="project" value="TreeGrafter"/>
</dbReference>
<keyword evidence="4" id="KW-0862">Zinc</keyword>
<dbReference type="NCBIfam" id="NF004314">
    <property type="entry name" value="PRK05710.1-3"/>
    <property type="match status" value="1"/>
</dbReference>
<dbReference type="PANTHER" id="PTHR43311">
    <property type="entry name" value="GLUTAMATE--TRNA LIGASE"/>
    <property type="match status" value="1"/>
</dbReference>
<dbReference type="InterPro" id="IPR014729">
    <property type="entry name" value="Rossmann-like_a/b/a_fold"/>
</dbReference>